<sequence length="311" mass="34361">MVLLHTQQTVKYFRGLLIFVVRSLPCSTAVKVAPAAVWALDYCLTFEDEVRLFTSIGPSWNIATVMFIIARYSPMAWIVNDIYSTLAPQLTIGTCLTTYRVAGITIFLMLVATEGLLLIRTLALWHDNRKIKRILFAVYLLVVVSLVTCGILLEIPLKSVCVNTSTLSSVEDATRVERLIMGQFVSSALFELTAIIATLYHSIRLRSTGVRTVSKLVSTLWKGSFLYALSLLVISVANIATLSLPISDGQNGMLDVFQGVLHGVLASRILFDLRAQATDRNEEHASNVQLTSYISRFTSQIPTSVPLENNA</sequence>
<comment type="caution">
    <text evidence="3">The sequence shown here is derived from an EMBL/GenBank/DDBJ whole genome shotgun (WGS) entry which is preliminary data.</text>
</comment>
<name>A0A1J8QG56_9AGAM</name>
<keyword evidence="1" id="KW-0472">Membrane</keyword>
<feature type="transmembrane region" description="Helical" evidence="1">
    <location>
        <begin position="99"/>
        <end position="122"/>
    </location>
</feature>
<dbReference type="AlphaFoldDB" id="A0A1J8QG56"/>
<proteinExistence type="predicted"/>
<dbReference type="OrthoDB" id="3350812at2759"/>
<organism evidence="3 4">
    <name type="scientific">Rhizopogon vesiculosus</name>
    <dbReference type="NCBI Taxonomy" id="180088"/>
    <lineage>
        <taxon>Eukaryota</taxon>
        <taxon>Fungi</taxon>
        <taxon>Dikarya</taxon>
        <taxon>Basidiomycota</taxon>
        <taxon>Agaricomycotina</taxon>
        <taxon>Agaricomycetes</taxon>
        <taxon>Agaricomycetidae</taxon>
        <taxon>Boletales</taxon>
        <taxon>Suillineae</taxon>
        <taxon>Rhizopogonaceae</taxon>
        <taxon>Rhizopogon</taxon>
    </lineage>
</organism>
<feature type="domain" description="DUF6533" evidence="2">
    <location>
        <begin position="31"/>
        <end position="75"/>
    </location>
</feature>
<evidence type="ECO:0000256" key="1">
    <source>
        <dbReference type="SAM" id="Phobius"/>
    </source>
</evidence>
<feature type="transmembrane region" description="Helical" evidence="1">
    <location>
        <begin position="134"/>
        <end position="153"/>
    </location>
</feature>
<feature type="transmembrane region" description="Helical" evidence="1">
    <location>
        <begin position="224"/>
        <end position="246"/>
    </location>
</feature>
<gene>
    <name evidence="3" type="ORF">AZE42_09271</name>
</gene>
<dbReference type="Pfam" id="PF20151">
    <property type="entry name" value="DUF6533"/>
    <property type="match status" value="1"/>
</dbReference>
<protein>
    <recommendedName>
        <fullName evidence="2">DUF6533 domain-containing protein</fullName>
    </recommendedName>
</protein>
<keyword evidence="4" id="KW-1185">Reference proteome</keyword>
<feature type="transmembrane region" description="Helical" evidence="1">
    <location>
        <begin position="184"/>
        <end position="203"/>
    </location>
</feature>
<dbReference type="EMBL" id="LVVM01004587">
    <property type="protein sequence ID" value="OJA12569.1"/>
    <property type="molecule type" value="Genomic_DNA"/>
</dbReference>
<dbReference type="Proteomes" id="UP000183567">
    <property type="component" value="Unassembled WGS sequence"/>
</dbReference>
<keyword evidence="1" id="KW-1133">Transmembrane helix</keyword>
<accession>A0A1J8QG56</accession>
<evidence type="ECO:0000259" key="2">
    <source>
        <dbReference type="Pfam" id="PF20151"/>
    </source>
</evidence>
<dbReference type="InterPro" id="IPR045340">
    <property type="entry name" value="DUF6533"/>
</dbReference>
<reference evidence="3 4" key="1">
    <citation type="submission" date="2016-03" db="EMBL/GenBank/DDBJ databases">
        <title>Comparative genomics of the ectomycorrhizal sister species Rhizopogon vinicolor and Rhizopogon vesiculosus (Basidiomycota: Boletales) reveals a divergence of the mating type B locus.</title>
        <authorList>
            <person name="Mujic A.B."/>
            <person name="Kuo A."/>
            <person name="Tritt A."/>
            <person name="Lipzen A."/>
            <person name="Chen C."/>
            <person name="Johnson J."/>
            <person name="Sharma A."/>
            <person name="Barry K."/>
            <person name="Grigoriev I.V."/>
            <person name="Spatafora J.W."/>
        </authorList>
    </citation>
    <scope>NUCLEOTIDE SEQUENCE [LARGE SCALE GENOMIC DNA]</scope>
    <source>
        <strain evidence="3 4">AM-OR11-056</strain>
    </source>
</reference>
<evidence type="ECO:0000313" key="4">
    <source>
        <dbReference type="Proteomes" id="UP000183567"/>
    </source>
</evidence>
<keyword evidence="1" id="KW-0812">Transmembrane</keyword>
<evidence type="ECO:0000313" key="3">
    <source>
        <dbReference type="EMBL" id="OJA12569.1"/>
    </source>
</evidence>